<dbReference type="InterPro" id="IPR004360">
    <property type="entry name" value="Glyas_Fos-R_dOase_dom"/>
</dbReference>
<name>A0A7C9NKX5_9ACTN</name>
<dbReference type="EMBL" id="WXEW01000009">
    <property type="protein sequence ID" value="NAS25818.1"/>
    <property type="molecule type" value="Genomic_DNA"/>
</dbReference>
<accession>A0A7C9NKX5</accession>
<protein>
    <submittedName>
        <fullName evidence="2">Bleomycin resistance protein</fullName>
    </submittedName>
</protein>
<dbReference type="RefSeq" id="WP_161482853.1">
    <property type="nucleotide sequence ID" value="NZ_WXEW01000009.1"/>
</dbReference>
<organism evidence="2 3">
    <name type="scientific">Herbidospora solisilvae</name>
    <dbReference type="NCBI Taxonomy" id="2696284"/>
    <lineage>
        <taxon>Bacteria</taxon>
        <taxon>Bacillati</taxon>
        <taxon>Actinomycetota</taxon>
        <taxon>Actinomycetes</taxon>
        <taxon>Streptosporangiales</taxon>
        <taxon>Streptosporangiaceae</taxon>
        <taxon>Herbidospora</taxon>
    </lineage>
</organism>
<dbReference type="InterPro" id="IPR037523">
    <property type="entry name" value="VOC_core"/>
</dbReference>
<dbReference type="PROSITE" id="PS51819">
    <property type="entry name" value="VOC"/>
    <property type="match status" value="1"/>
</dbReference>
<keyword evidence="3" id="KW-1185">Reference proteome</keyword>
<dbReference type="Proteomes" id="UP000479526">
    <property type="component" value="Unassembled WGS sequence"/>
</dbReference>
<dbReference type="Gene3D" id="3.10.180.10">
    <property type="entry name" value="2,3-Dihydroxybiphenyl 1,2-Dioxygenase, domain 1"/>
    <property type="match status" value="1"/>
</dbReference>
<sequence length="117" mass="12604">MDGFPIIEVADLDRALAFYRDGLGGVIDYRFPPDGETRYVSLRLGEATLGLGVVPGLAPAPSPVLLWFYVDATTADLAQRGFTVVEEPVDQPWGERVSLVLDPFGIRVRLGTATGPS</sequence>
<proteinExistence type="predicted"/>
<dbReference type="AlphaFoldDB" id="A0A7C9NKX5"/>
<dbReference type="InterPro" id="IPR029068">
    <property type="entry name" value="Glyas_Bleomycin-R_OHBP_Dase"/>
</dbReference>
<reference evidence="2 3" key="1">
    <citation type="submission" date="2020-01" db="EMBL/GenBank/DDBJ databases">
        <title>Herbidospora sp. NEAU-GS84 nov., a novel actinomycete isolated from soil.</title>
        <authorList>
            <person name="Han L."/>
        </authorList>
    </citation>
    <scope>NUCLEOTIDE SEQUENCE [LARGE SCALE GENOMIC DNA]</scope>
    <source>
        <strain evidence="2 3">NEAU-GS84</strain>
    </source>
</reference>
<evidence type="ECO:0000313" key="2">
    <source>
        <dbReference type="EMBL" id="NAS25818.1"/>
    </source>
</evidence>
<comment type="caution">
    <text evidence="2">The sequence shown here is derived from an EMBL/GenBank/DDBJ whole genome shotgun (WGS) entry which is preliminary data.</text>
</comment>
<dbReference type="Pfam" id="PF00903">
    <property type="entry name" value="Glyoxalase"/>
    <property type="match status" value="1"/>
</dbReference>
<dbReference type="SUPFAM" id="SSF54593">
    <property type="entry name" value="Glyoxalase/Bleomycin resistance protein/Dihydroxybiphenyl dioxygenase"/>
    <property type="match status" value="1"/>
</dbReference>
<gene>
    <name evidence="2" type="ORF">GT755_29570</name>
</gene>
<feature type="domain" description="VOC" evidence="1">
    <location>
        <begin position="1"/>
        <end position="113"/>
    </location>
</feature>
<evidence type="ECO:0000313" key="3">
    <source>
        <dbReference type="Proteomes" id="UP000479526"/>
    </source>
</evidence>
<evidence type="ECO:0000259" key="1">
    <source>
        <dbReference type="PROSITE" id="PS51819"/>
    </source>
</evidence>